<dbReference type="EMBL" id="JDSO01000112">
    <property type="protein sequence ID" value="KDB46230.1"/>
    <property type="molecule type" value="Genomic_DNA"/>
</dbReference>
<feature type="coiled-coil region" evidence="1">
    <location>
        <begin position="43"/>
        <end position="70"/>
    </location>
</feature>
<reference evidence="2 3" key="1">
    <citation type="submission" date="2014-02" db="EMBL/GenBank/DDBJ databases">
        <title>Comparative genomics of Haemophilus parasuis isolated from pig lungs.</title>
        <authorList>
            <person name="Kittichotirat W."/>
            <person name="Bumgarner R.E."/>
            <person name="Lawrence P."/>
        </authorList>
    </citation>
    <scope>NUCLEOTIDE SEQUENCE [LARGE SCALE GENOMIC DNA]</scope>
    <source>
        <strain evidence="2 3">HPS10</strain>
    </source>
</reference>
<dbReference type="RefSeq" id="WP_035524133.1">
    <property type="nucleotide sequence ID" value="NZ_JDSO01000112.1"/>
</dbReference>
<keyword evidence="1" id="KW-0175">Coiled coil</keyword>
<protein>
    <submittedName>
        <fullName evidence="2">Uncharacterized protein</fullName>
    </submittedName>
</protein>
<evidence type="ECO:0000256" key="1">
    <source>
        <dbReference type="SAM" id="Coils"/>
    </source>
</evidence>
<proteinExistence type="predicted"/>
<gene>
    <name evidence="2" type="ORF">HPS10_08265</name>
</gene>
<sequence length="156" mass="17366">MVIGDVLSAVEGAKLIKKQADYLNSLTEKIENSSEILQAKAIAIDLVKKVEQMQNAIDMLKLQNEELAQKLATRASVKPVMIEGEYAPIMLYEATTDGISRKICPVCWEGKEKVISLKFERALMSAIATDNFSSSTVHAHYICPCCKERFLVNRNS</sequence>
<dbReference type="Proteomes" id="UP000027036">
    <property type="component" value="Unassembled WGS sequence"/>
</dbReference>
<evidence type="ECO:0000313" key="2">
    <source>
        <dbReference type="EMBL" id="KDB46230.1"/>
    </source>
</evidence>
<accession>A0A836MBH2</accession>
<comment type="caution">
    <text evidence="2">The sequence shown here is derived from an EMBL/GenBank/DDBJ whole genome shotgun (WGS) entry which is preliminary data.</text>
</comment>
<dbReference type="AlphaFoldDB" id="A0A836MBH2"/>
<evidence type="ECO:0000313" key="3">
    <source>
        <dbReference type="Proteomes" id="UP000027036"/>
    </source>
</evidence>
<name>A0A836MBH2_GLAPU</name>
<organism evidence="2 3">
    <name type="scientific">Glaesserella parasuis HPS10</name>
    <dbReference type="NCBI Taxonomy" id="1450514"/>
    <lineage>
        <taxon>Bacteria</taxon>
        <taxon>Pseudomonadati</taxon>
        <taxon>Pseudomonadota</taxon>
        <taxon>Gammaproteobacteria</taxon>
        <taxon>Pasteurellales</taxon>
        <taxon>Pasteurellaceae</taxon>
        <taxon>Glaesserella</taxon>
    </lineage>
</organism>